<dbReference type="AlphaFoldDB" id="A0A8H4L7F8"/>
<name>A0A8H4L7F8_9HYPO</name>
<evidence type="ECO:0000256" key="1">
    <source>
        <dbReference type="SAM" id="MobiDB-lite"/>
    </source>
</evidence>
<dbReference type="EMBL" id="JAADYS010001448">
    <property type="protein sequence ID" value="KAF4462965.1"/>
    <property type="molecule type" value="Genomic_DNA"/>
</dbReference>
<accession>A0A8H4L7F8</accession>
<evidence type="ECO:0000313" key="2">
    <source>
        <dbReference type="EMBL" id="KAF4462965.1"/>
    </source>
</evidence>
<organism evidence="2 3">
    <name type="scientific">Fusarium albosuccineum</name>
    <dbReference type="NCBI Taxonomy" id="1237068"/>
    <lineage>
        <taxon>Eukaryota</taxon>
        <taxon>Fungi</taxon>
        <taxon>Dikarya</taxon>
        <taxon>Ascomycota</taxon>
        <taxon>Pezizomycotina</taxon>
        <taxon>Sordariomycetes</taxon>
        <taxon>Hypocreomycetidae</taxon>
        <taxon>Hypocreales</taxon>
        <taxon>Nectriaceae</taxon>
        <taxon>Fusarium</taxon>
        <taxon>Fusarium decemcellulare species complex</taxon>
    </lineage>
</organism>
<reference evidence="2 3" key="1">
    <citation type="submission" date="2020-01" db="EMBL/GenBank/DDBJ databases">
        <title>Identification and distribution of gene clusters putatively required for synthesis of sphingolipid metabolism inhibitors in phylogenetically diverse species of the filamentous fungus Fusarium.</title>
        <authorList>
            <person name="Kim H.-S."/>
            <person name="Busman M."/>
            <person name="Brown D.W."/>
            <person name="Divon H."/>
            <person name="Uhlig S."/>
            <person name="Proctor R.H."/>
        </authorList>
    </citation>
    <scope>NUCLEOTIDE SEQUENCE [LARGE SCALE GENOMIC DNA]</scope>
    <source>
        <strain evidence="2 3">NRRL 20459</strain>
    </source>
</reference>
<feature type="compositionally biased region" description="Basic and acidic residues" evidence="1">
    <location>
        <begin position="95"/>
        <end position="104"/>
    </location>
</feature>
<keyword evidence="3" id="KW-1185">Reference proteome</keyword>
<feature type="region of interest" description="Disordered" evidence="1">
    <location>
        <begin position="58"/>
        <end position="104"/>
    </location>
</feature>
<feature type="non-terminal residue" evidence="2">
    <location>
        <position position="1"/>
    </location>
</feature>
<gene>
    <name evidence="2" type="ORF">FALBO_10223</name>
</gene>
<feature type="non-terminal residue" evidence="2">
    <location>
        <position position="128"/>
    </location>
</feature>
<sequence>SWVQGLLLPRKATLRNPNLPAPHTSAPYRNLVARRYQGRGLVSLLTVTGHRYAYANGFGFGNGPRHRLGPTSDDDLTRSTQPAQLKSHATHKPQPRLDTRPDCSKSRHVTSLLFTYPPPARFAAAEPR</sequence>
<proteinExistence type="predicted"/>
<dbReference type="Proteomes" id="UP000554235">
    <property type="component" value="Unassembled WGS sequence"/>
</dbReference>
<protein>
    <submittedName>
        <fullName evidence="2">Uncharacterized protein</fullName>
    </submittedName>
</protein>
<comment type="caution">
    <text evidence="2">The sequence shown here is derived from an EMBL/GenBank/DDBJ whole genome shotgun (WGS) entry which is preliminary data.</text>
</comment>
<evidence type="ECO:0000313" key="3">
    <source>
        <dbReference type="Proteomes" id="UP000554235"/>
    </source>
</evidence>